<dbReference type="InterPro" id="IPR003613">
    <property type="entry name" value="Ubox_domain"/>
</dbReference>
<dbReference type="PANTHER" id="PTHR46573">
    <property type="entry name" value="WD REPEAT, SAM AND U-BOX DOMAIN-CONTAINING PROTEIN 1"/>
    <property type="match status" value="1"/>
</dbReference>
<evidence type="ECO:0000313" key="4">
    <source>
        <dbReference type="Proteomes" id="UP000239899"/>
    </source>
</evidence>
<evidence type="ECO:0000259" key="2">
    <source>
        <dbReference type="PROSITE" id="PS51698"/>
    </source>
</evidence>
<keyword evidence="4" id="KW-1185">Reference proteome</keyword>
<reference evidence="3 4" key="1">
    <citation type="journal article" date="2018" name="Plant J.">
        <title>Genome sequences of Chlorella sorokiniana UTEX 1602 and Micractinium conductrix SAG 241.80: implications to maltose excretion by a green alga.</title>
        <authorList>
            <person name="Arriola M.B."/>
            <person name="Velmurugan N."/>
            <person name="Zhang Y."/>
            <person name="Plunkett M.H."/>
            <person name="Hondzo H."/>
            <person name="Barney B.M."/>
        </authorList>
    </citation>
    <scope>NUCLEOTIDE SEQUENCE [LARGE SCALE GENOMIC DNA]</scope>
    <source>
        <strain evidence="4">UTEX 1602</strain>
    </source>
</reference>
<evidence type="ECO:0000313" key="3">
    <source>
        <dbReference type="EMBL" id="PRW58506.1"/>
    </source>
</evidence>
<dbReference type="Pfam" id="PF04564">
    <property type="entry name" value="U-box"/>
    <property type="match status" value="1"/>
</dbReference>
<dbReference type="PROSITE" id="PS51698">
    <property type="entry name" value="U_BOX"/>
    <property type="match status" value="1"/>
</dbReference>
<dbReference type="GO" id="GO:0016567">
    <property type="term" value="P:protein ubiquitination"/>
    <property type="evidence" value="ECO:0007669"/>
    <property type="project" value="UniProtKB-UniPathway"/>
</dbReference>
<feature type="domain" description="U-box" evidence="2">
    <location>
        <begin position="38"/>
        <end position="117"/>
    </location>
</feature>
<dbReference type="SUPFAM" id="SSF57850">
    <property type="entry name" value="RING/U-box"/>
    <property type="match status" value="1"/>
</dbReference>
<dbReference type="CDD" id="cd16655">
    <property type="entry name" value="RING-Ubox_WDSUB1-like"/>
    <property type="match status" value="1"/>
</dbReference>
<dbReference type="Gene3D" id="3.30.40.10">
    <property type="entry name" value="Zinc/RING finger domain, C3HC4 (zinc finger)"/>
    <property type="match status" value="1"/>
</dbReference>
<dbReference type="STRING" id="3076.A0A2P6TWR6"/>
<dbReference type="OrthoDB" id="885946at2759"/>
<dbReference type="InterPro" id="IPR052085">
    <property type="entry name" value="WD-SAM-U-box"/>
</dbReference>
<feature type="region of interest" description="Disordered" evidence="1">
    <location>
        <begin position="1"/>
        <end position="37"/>
    </location>
</feature>
<dbReference type="InterPro" id="IPR013083">
    <property type="entry name" value="Znf_RING/FYVE/PHD"/>
</dbReference>
<dbReference type="Proteomes" id="UP000239899">
    <property type="component" value="Unassembled WGS sequence"/>
</dbReference>
<feature type="compositionally biased region" description="Low complexity" evidence="1">
    <location>
        <begin position="13"/>
        <end position="33"/>
    </location>
</feature>
<name>A0A2P6TWR6_CHLSO</name>
<dbReference type="AlphaFoldDB" id="A0A2P6TWR6"/>
<gene>
    <name evidence="3" type="ORF">C2E21_2962</name>
</gene>
<comment type="caution">
    <text evidence="3">The sequence shown here is derived from an EMBL/GenBank/DDBJ whole genome shotgun (WGS) entry which is preliminary data.</text>
</comment>
<protein>
    <submittedName>
        <fullName evidence="3">Voltage-gated ion channel superfamily</fullName>
    </submittedName>
</protein>
<proteinExistence type="predicted"/>
<organism evidence="3 4">
    <name type="scientific">Chlorella sorokiniana</name>
    <name type="common">Freshwater green alga</name>
    <dbReference type="NCBI Taxonomy" id="3076"/>
    <lineage>
        <taxon>Eukaryota</taxon>
        <taxon>Viridiplantae</taxon>
        <taxon>Chlorophyta</taxon>
        <taxon>core chlorophytes</taxon>
        <taxon>Trebouxiophyceae</taxon>
        <taxon>Chlorellales</taxon>
        <taxon>Chlorellaceae</taxon>
        <taxon>Chlorella clade</taxon>
        <taxon>Chlorella</taxon>
    </lineage>
</organism>
<accession>A0A2P6TWR6</accession>
<dbReference type="GO" id="GO:0004842">
    <property type="term" value="F:ubiquitin-protein transferase activity"/>
    <property type="evidence" value="ECO:0007669"/>
    <property type="project" value="InterPro"/>
</dbReference>
<dbReference type="SMART" id="SM00504">
    <property type="entry name" value="Ubox"/>
    <property type="match status" value="1"/>
</dbReference>
<sequence length="117" mass="11626">MPTTPGLRPVSRPAAAGSSGAAPPASSSSGPPAGLDPALLESLLCPITAEPMQDPVVAADGMTYERAAIEGWIARQRAAGQAPSSPLTGAPLASAVLHPSHLVRSMVASLQAAGLLR</sequence>
<dbReference type="PANTHER" id="PTHR46573:SF1">
    <property type="entry name" value="WD REPEAT, SAM AND U-BOX DOMAIN-CONTAINING PROTEIN 1"/>
    <property type="match status" value="1"/>
</dbReference>
<dbReference type="EMBL" id="LHPG02000005">
    <property type="protein sequence ID" value="PRW58506.1"/>
    <property type="molecule type" value="Genomic_DNA"/>
</dbReference>
<evidence type="ECO:0000256" key="1">
    <source>
        <dbReference type="SAM" id="MobiDB-lite"/>
    </source>
</evidence>
<dbReference type="UniPathway" id="UPA00143"/>